<dbReference type="STRING" id="937777.Deipe_0121"/>
<dbReference type="EMBL" id="CP003382">
    <property type="protein sequence ID" value="AFZ65729.1"/>
    <property type="molecule type" value="Genomic_DNA"/>
</dbReference>
<evidence type="ECO:0000256" key="3">
    <source>
        <dbReference type="PIRSR" id="PIRSR613078-2"/>
    </source>
</evidence>
<reference evidence="5" key="1">
    <citation type="submission" date="2012-03" db="EMBL/GenBank/DDBJ databases">
        <title>Complete sequence of chromosome of Deinococcus peraridilitoris DSM 19664.</title>
        <authorList>
            <person name="Lucas S."/>
            <person name="Copeland A."/>
            <person name="Lapidus A."/>
            <person name="Glavina del Rio T."/>
            <person name="Dalin E."/>
            <person name="Tice H."/>
            <person name="Bruce D."/>
            <person name="Goodwin L."/>
            <person name="Pitluck S."/>
            <person name="Peters L."/>
            <person name="Mikhailova N."/>
            <person name="Lu M."/>
            <person name="Kyrpides N."/>
            <person name="Mavromatis K."/>
            <person name="Ivanova N."/>
            <person name="Brettin T."/>
            <person name="Detter J.C."/>
            <person name="Han C."/>
            <person name="Larimer F."/>
            <person name="Land M."/>
            <person name="Hauser L."/>
            <person name="Markowitz V."/>
            <person name="Cheng J.-F."/>
            <person name="Hugenholtz P."/>
            <person name="Woyke T."/>
            <person name="Wu D."/>
            <person name="Pukall R."/>
            <person name="Steenblock K."/>
            <person name="Brambilla E."/>
            <person name="Klenk H.-P."/>
            <person name="Eisen J.A."/>
        </authorList>
    </citation>
    <scope>NUCLEOTIDE SEQUENCE [LARGE SCALE GENOMIC DNA]</scope>
    <source>
        <strain evidence="5">DSM 19664 / LMG 22246 / CIP 109416 / KR-200</strain>
    </source>
</reference>
<evidence type="ECO:0000256" key="2">
    <source>
        <dbReference type="PIRSR" id="PIRSR613078-1"/>
    </source>
</evidence>
<sequence>MNALLTLVRHGRTAYNASRRFQGWADIPLDDLGHAQAARLARRLHGHEHAVSRLYTSDLLRTRQTAAALEALLGLRAEPTAELREIHVGAWEGRSYDEISAQDEASLERWPVTAAPGGESLGDVTARVRAFVDTLRPLPGEHVVLVTHGAAITGLISSLLGWDVAQAWFDKRAAHENTALTTFELGEARNVLACEPLACARHLIDLPGKITPHVER</sequence>
<evidence type="ECO:0000313" key="5">
    <source>
        <dbReference type="Proteomes" id="UP000010467"/>
    </source>
</evidence>
<dbReference type="GO" id="GO:0045820">
    <property type="term" value="P:negative regulation of glycolytic process"/>
    <property type="evidence" value="ECO:0007669"/>
    <property type="project" value="TreeGrafter"/>
</dbReference>
<evidence type="ECO:0000256" key="1">
    <source>
        <dbReference type="ARBA" id="ARBA00022801"/>
    </source>
</evidence>
<feature type="binding site" evidence="3">
    <location>
        <position position="61"/>
    </location>
    <ligand>
        <name>substrate</name>
    </ligand>
</feature>
<dbReference type="SUPFAM" id="SSF53254">
    <property type="entry name" value="Phosphoglycerate mutase-like"/>
    <property type="match status" value="1"/>
</dbReference>
<dbReference type="AlphaFoldDB" id="K9ZX14"/>
<gene>
    <name evidence="4" type="ordered locus">Deipe_0121</name>
</gene>
<dbReference type="GO" id="GO:0043456">
    <property type="term" value="P:regulation of pentose-phosphate shunt"/>
    <property type="evidence" value="ECO:0007669"/>
    <property type="project" value="TreeGrafter"/>
</dbReference>
<dbReference type="Gene3D" id="3.40.50.1240">
    <property type="entry name" value="Phosphoglycerate mutase-like"/>
    <property type="match status" value="1"/>
</dbReference>
<dbReference type="SMART" id="SM00855">
    <property type="entry name" value="PGAM"/>
    <property type="match status" value="1"/>
</dbReference>
<dbReference type="CDD" id="cd07067">
    <property type="entry name" value="HP_PGM_like"/>
    <property type="match status" value="1"/>
</dbReference>
<dbReference type="eggNOG" id="COG0406">
    <property type="taxonomic scope" value="Bacteria"/>
</dbReference>
<keyword evidence="1" id="KW-0378">Hydrolase</keyword>
<dbReference type="Pfam" id="PF00300">
    <property type="entry name" value="His_Phos_1"/>
    <property type="match status" value="1"/>
</dbReference>
<dbReference type="RefSeq" id="WP_015234040.1">
    <property type="nucleotide sequence ID" value="NC_019793.1"/>
</dbReference>
<feature type="active site" description="Tele-phosphohistidine intermediate" evidence="2">
    <location>
        <position position="10"/>
    </location>
</feature>
<evidence type="ECO:0000313" key="4">
    <source>
        <dbReference type="EMBL" id="AFZ65729.1"/>
    </source>
</evidence>
<organism evidence="4 5">
    <name type="scientific">Deinococcus peraridilitoris (strain DSM 19664 / LMG 22246 / CIP 109416 / KR-200)</name>
    <dbReference type="NCBI Taxonomy" id="937777"/>
    <lineage>
        <taxon>Bacteria</taxon>
        <taxon>Thermotogati</taxon>
        <taxon>Deinococcota</taxon>
        <taxon>Deinococci</taxon>
        <taxon>Deinococcales</taxon>
        <taxon>Deinococcaceae</taxon>
        <taxon>Deinococcus</taxon>
    </lineage>
</organism>
<dbReference type="Proteomes" id="UP000010467">
    <property type="component" value="Chromosome"/>
</dbReference>
<keyword evidence="5" id="KW-1185">Reference proteome</keyword>
<dbReference type="HOGENOM" id="CLU_033323_9_5_0"/>
<dbReference type="InterPro" id="IPR013078">
    <property type="entry name" value="His_Pase_superF_clade-1"/>
</dbReference>
<feature type="active site" description="Proton donor/acceptor" evidence="2">
    <location>
        <position position="85"/>
    </location>
</feature>
<dbReference type="InterPro" id="IPR029033">
    <property type="entry name" value="His_PPase_superfam"/>
</dbReference>
<feature type="binding site" evidence="3">
    <location>
        <begin position="9"/>
        <end position="16"/>
    </location>
    <ligand>
        <name>substrate</name>
    </ligand>
</feature>
<dbReference type="OrthoDB" id="64342at2"/>
<dbReference type="PATRIC" id="fig|937777.3.peg.126"/>
<dbReference type="InterPro" id="IPR051695">
    <property type="entry name" value="Phosphoglycerate_Mutase"/>
</dbReference>
<protein>
    <submittedName>
        <fullName evidence="4">Fructose-2,6-bisphosphatase</fullName>
    </submittedName>
</protein>
<accession>K9ZX14</accession>
<dbReference type="PANTHER" id="PTHR46517:SF1">
    <property type="entry name" value="FRUCTOSE-2,6-BISPHOSPHATASE TIGAR"/>
    <property type="match status" value="1"/>
</dbReference>
<name>K9ZX14_DEIPD</name>
<dbReference type="PANTHER" id="PTHR46517">
    <property type="entry name" value="FRUCTOSE-2,6-BISPHOSPHATASE TIGAR"/>
    <property type="match status" value="1"/>
</dbReference>
<dbReference type="KEGG" id="dpd:Deipe_0121"/>
<proteinExistence type="predicted"/>
<dbReference type="GO" id="GO:0005829">
    <property type="term" value="C:cytosol"/>
    <property type="evidence" value="ECO:0007669"/>
    <property type="project" value="TreeGrafter"/>
</dbReference>
<dbReference type="GO" id="GO:0004331">
    <property type="term" value="F:fructose-2,6-bisphosphate 2-phosphatase activity"/>
    <property type="evidence" value="ECO:0007669"/>
    <property type="project" value="TreeGrafter"/>
</dbReference>